<dbReference type="EMBL" id="JAGTXO010000015">
    <property type="protein sequence ID" value="KAG8463803.1"/>
    <property type="molecule type" value="Genomic_DNA"/>
</dbReference>
<dbReference type="InterPro" id="IPR011541">
    <property type="entry name" value="Ni/Co_transpt_high_affinity"/>
</dbReference>
<accession>A0A8J5XC04</accession>
<comment type="similarity">
    <text evidence="2 8">Belongs to the NiCoT transporter (TC 2.A.52) family.</text>
</comment>
<feature type="transmembrane region" description="Helical" evidence="8">
    <location>
        <begin position="375"/>
        <end position="398"/>
    </location>
</feature>
<dbReference type="Pfam" id="PF03824">
    <property type="entry name" value="NicO"/>
    <property type="match status" value="1"/>
</dbReference>
<dbReference type="InterPro" id="IPR004688">
    <property type="entry name" value="Ni/Co_transpt"/>
</dbReference>
<comment type="caution">
    <text evidence="9">The sequence shown here is derived from an EMBL/GenBank/DDBJ whole genome shotgun (WGS) entry which is preliminary data.</text>
</comment>
<dbReference type="GO" id="GO:0012505">
    <property type="term" value="C:endomembrane system"/>
    <property type="evidence" value="ECO:0007669"/>
    <property type="project" value="UniProtKB-SubCell"/>
</dbReference>
<keyword evidence="4" id="KW-0533">Nickel</keyword>
<dbReference type="PANTHER" id="PTHR31611">
    <property type="entry name" value="HIGH-AFFINITY NICKEL TRANSPORT PROTEIN NIC1"/>
    <property type="match status" value="1"/>
</dbReference>
<dbReference type="GO" id="GO:0005886">
    <property type="term" value="C:plasma membrane"/>
    <property type="evidence" value="ECO:0007669"/>
    <property type="project" value="UniProtKB-SubCell"/>
</dbReference>
<keyword evidence="3 8" id="KW-0813">Transport</keyword>
<evidence type="ECO:0000313" key="10">
    <source>
        <dbReference type="Proteomes" id="UP000751190"/>
    </source>
</evidence>
<dbReference type="Proteomes" id="UP000751190">
    <property type="component" value="Unassembled WGS sequence"/>
</dbReference>
<dbReference type="PANTHER" id="PTHR31611:SF0">
    <property type="entry name" value="HIGH-AFFINITY NICKEL TRANSPORT PROTEIN NIC1"/>
    <property type="match status" value="1"/>
</dbReference>
<feature type="transmembrane region" description="Helical" evidence="8">
    <location>
        <begin position="37"/>
        <end position="62"/>
    </location>
</feature>
<dbReference type="OrthoDB" id="5197598at2759"/>
<evidence type="ECO:0000256" key="6">
    <source>
        <dbReference type="ARBA" id="ARBA00022989"/>
    </source>
</evidence>
<evidence type="ECO:0000256" key="1">
    <source>
        <dbReference type="ARBA" id="ARBA00004127"/>
    </source>
</evidence>
<evidence type="ECO:0000256" key="2">
    <source>
        <dbReference type="ARBA" id="ARBA00010892"/>
    </source>
</evidence>
<dbReference type="OMA" id="NGWVLYK"/>
<evidence type="ECO:0000256" key="4">
    <source>
        <dbReference type="ARBA" id="ARBA00022596"/>
    </source>
</evidence>
<organism evidence="9 10">
    <name type="scientific">Diacronema lutheri</name>
    <name type="common">Unicellular marine alga</name>
    <name type="synonym">Monochrysis lutheri</name>
    <dbReference type="NCBI Taxonomy" id="2081491"/>
    <lineage>
        <taxon>Eukaryota</taxon>
        <taxon>Haptista</taxon>
        <taxon>Haptophyta</taxon>
        <taxon>Pavlovophyceae</taxon>
        <taxon>Pavlovales</taxon>
        <taxon>Pavlovaceae</taxon>
        <taxon>Diacronema</taxon>
    </lineage>
</organism>
<feature type="transmembrane region" description="Helical" evidence="8">
    <location>
        <begin position="139"/>
        <end position="164"/>
    </location>
</feature>
<feature type="transmembrane region" description="Helical" evidence="8">
    <location>
        <begin position="104"/>
        <end position="127"/>
    </location>
</feature>
<keyword evidence="10" id="KW-1185">Reference proteome</keyword>
<feature type="transmembrane region" description="Helical" evidence="8">
    <location>
        <begin position="329"/>
        <end position="355"/>
    </location>
</feature>
<evidence type="ECO:0000256" key="3">
    <source>
        <dbReference type="ARBA" id="ARBA00022448"/>
    </source>
</evidence>
<feature type="transmembrane region" description="Helical" evidence="8">
    <location>
        <begin position="293"/>
        <end position="317"/>
    </location>
</feature>
<gene>
    <name evidence="9" type="ORF">KFE25_004076</name>
</gene>
<evidence type="ECO:0000256" key="7">
    <source>
        <dbReference type="ARBA" id="ARBA00023136"/>
    </source>
</evidence>
<evidence type="ECO:0000256" key="8">
    <source>
        <dbReference type="RuleBase" id="RU362101"/>
    </source>
</evidence>
<keyword evidence="5 8" id="KW-0812">Transmembrane</keyword>
<keyword evidence="6 8" id="KW-1133">Transmembrane helix</keyword>
<dbReference type="AlphaFoldDB" id="A0A8J5XC04"/>
<protein>
    <recommendedName>
        <fullName evidence="8">Nickel/cobalt efflux system</fullName>
    </recommendedName>
</protein>
<name>A0A8J5XC04_DIALT</name>
<comment type="subcellular location">
    <subcellularLocation>
        <location evidence="8">Cell membrane</location>
        <topology evidence="8">Multi-pass membrane protein</topology>
    </subcellularLocation>
    <subcellularLocation>
        <location evidence="1">Endomembrane system</location>
        <topology evidence="1">Multi-pass membrane protein</topology>
    </subcellularLocation>
</comment>
<evidence type="ECO:0000256" key="5">
    <source>
        <dbReference type="ARBA" id="ARBA00022692"/>
    </source>
</evidence>
<evidence type="ECO:0000313" key="9">
    <source>
        <dbReference type="EMBL" id="KAG8463803.1"/>
    </source>
</evidence>
<proteinExistence type="inferred from homology"/>
<sequence>MSASGQAGPVQPTLAAAGAEGVIVPTKPAGAQLRRKVAVVLVLVSLLLAAALATLGAVSAAYPSMLSPGLLALSFGLRHAVDADHIAAIDNVTRKLVADGQQPLLVGFWFSLGHSLVVCIACIVLAWSGAALAEALPQFGAYGGLFGASFSSLVLLLFGSYNALTALALYREWSAARAHALTSPRAAHGTLSSPVRVTHAHDGQLAHTHLVTVVATPAGEDGARAHVRVDGPGCLARAPCCRAIFRAVDAPWKLFPVGFLFGLGFDTAIEISLLALAVGLPTRGDGVPWPATLVLPLVFTTAMCLVDTADGLLMLYSYGWASVDRALQLWFSLALTASSAVIALAVGVMQALGIVQEELALQGAGWQAVQGLGDHSSAVGGAVVGFFVLSLAGAYAYARCCLVRTPNRV</sequence>
<keyword evidence="7 8" id="KW-0472">Membrane</keyword>
<dbReference type="GO" id="GO:0015099">
    <property type="term" value="F:nickel cation transmembrane transporter activity"/>
    <property type="evidence" value="ECO:0007669"/>
    <property type="project" value="UniProtKB-UniRule"/>
</dbReference>
<reference evidence="9" key="1">
    <citation type="submission" date="2021-05" db="EMBL/GenBank/DDBJ databases">
        <title>The genome of the haptophyte Pavlova lutheri (Diacronema luteri, Pavlovales) - a model for lipid biosynthesis in eukaryotic algae.</title>
        <authorList>
            <person name="Hulatt C.J."/>
            <person name="Posewitz M.C."/>
        </authorList>
    </citation>
    <scope>NUCLEOTIDE SEQUENCE</scope>
    <source>
        <strain evidence="9">NIVA-4/92</strain>
    </source>
</reference>
<feature type="transmembrane region" description="Helical" evidence="8">
    <location>
        <begin position="254"/>
        <end position="281"/>
    </location>
</feature>